<dbReference type="Proteomes" id="UP000027015">
    <property type="component" value="Unassembled WGS sequence"/>
</dbReference>
<sequence length="68" mass="7705">MIKAIITIFLFCVLDLSLLITKKPIVQKSLKKIENYSMNGKNVKKQSHAICTVITSIEKLSELINNRS</sequence>
<accession>A0A067WDQ5</accession>
<keyword evidence="2" id="KW-1185">Reference proteome</keyword>
<dbReference type="AlphaFoldDB" id="A0A067WDQ5"/>
<dbReference type="EMBL" id="AHPL01000012">
    <property type="protein sequence ID" value="KEC54022.1"/>
    <property type="molecule type" value="Genomic_DNA"/>
</dbReference>
<comment type="caution">
    <text evidence="1">The sequence shown here is derived from an EMBL/GenBank/DDBJ whole genome shotgun (WGS) entry which is preliminary data.</text>
</comment>
<dbReference type="PATRIC" id="fig|1134510.3.peg.1614"/>
<organism evidence="1 2">
    <name type="scientific">Bartonella koehlerae C-29</name>
    <dbReference type="NCBI Taxonomy" id="1134510"/>
    <lineage>
        <taxon>Bacteria</taxon>
        <taxon>Pseudomonadati</taxon>
        <taxon>Pseudomonadota</taxon>
        <taxon>Alphaproteobacteria</taxon>
        <taxon>Hyphomicrobiales</taxon>
        <taxon>Bartonellaceae</taxon>
        <taxon>Bartonella</taxon>
    </lineage>
</organism>
<evidence type="ECO:0000313" key="1">
    <source>
        <dbReference type="EMBL" id="KEC54022.1"/>
    </source>
</evidence>
<protein>
    <submittedName>
        <fullName evidence="1">Uncharacterized protein</fullName>
    </submittedName>
</protein>
<reference evidence="1 2" key="1">
    <citation type="submission" date="2012-04" db="EMBL/GenBank/DDBJ databases">
        <title>The Genome Sequence of Bartonella koehlerae C-29.</title>
        <authorList>
            <consortium name="The Broad Institute Genome Sequencing Platform"/>
            <consortium name="The Broad Institute Genome Sequencing Center for Infectious Disease"/>
            <person name="Feldgarden M."/>
            <person name="Kirby J."/>
            <person name="Kosoy M."/>
            <person name="Birtles R."/>
            <person name="Probert W.S."/>
            <person name="Chiaraviglio L."/>
            <person name="Walker B."/>
            <person name="Young S.K."/>
            <person name="Zeng Q."/>
            <person name="Gargeya S."/>
            <person name="Fitzgerald M."/>
            <person name="Haas B."/>
            <person name="Abouelleil A."/>
            <person name="Alvarado L."/>
            <person name="Arachchi H.M."/>
            <person name="Berlin A.M."/>
            <person name="Chapman S.B."/>
            <person name="Goldberg J."/>
            <person name="Griggs A."/>
            <person name="Gujja S."/>
            <person name="Hansen M."/>
            <person name="Howarth C."/>
            <person name="Imamovic A."/>
            <person name="Larimer J."/>
            <person name="McCowen C."/>
            <person name="Montmayeur A."/>
            <person name="Murphy C."/>
            <person name="Neiman D."/>
            <person name="Pearson M."/>
            <person name="Priest M."/>
            <person name="Roberts A."/>
            <person name="Saif S."/>
            <person name="Shea T."/>
            <person name="Sisk P."/>
            <person name="Sykes S."/>
            <person name="Wortman J."/>
            <person name="Nusbaum C."/>
            <person name="Birren B."/>
        </authorList>
    </citation>
    <scope>NUCLEOTIDE SEQUENCE [LARGE SCALE GENOMIC DNA]</scope>
    <source>
        <strain evidence="1 2">C-29</strain>
    </source>
</reference>
<proteinExistence type="predicted"/>
<name>A0A067WDQ5_9HYPH</name>
<dbReference type="HOGENOM" id="CLU_2785502_0_0_5"/>
<evidence type="ECO:0000313" key="2">
    <source>
        <dbReference type="Proteomes" id="UP000027015"/>
    </source>
</evidence>
<gene>
    <name evidence="1" type="ORF">O9A_01412</name>
</gene>